<keyword evidence="2" id="KW-1185">Reference proteome</keyword>
<protein>
    <submittedName>
        <fullName evidence="1">Uncharacterized protein</fullName>
    </submittedName>
</protein>
<reference evidence="1 2" key="1">
    <citation type="submission" date="2015-01" db="EMBL/GenBank/DDBJ databases">
        <title>Evolution of Trichinella species and genotypes.</title>
        <authorList>
            <person name="Korhonen P.K."/>
            <person name="Edoardo P."/>
            <person name="Giuseppe L.R."/>
            <person name="Gasser R.B."/>
        </authorList>
    </citation>
    <scope>NUCLEOTIDE SEQUENCE [LARGE SCALE GENOMIC DNA]</scope>
    <source>
        <strain evidence="1">ISS1980</strain>
    </source>
</reference>
<gene>
    <name evidence="1" type="ORF">T10_11556</name>
</gene>
<dbReference type="Proteomes" id="UP000054843">
    <property type="component" value="Unassembled WGS sequence"/>
</dbReference>
<organism evidence="1 2">
    <name type="scientific">Trichinella papuae</name>
    <dbReference type="NCBI Taxonomy" id="268474"/>
    <lineage>
        <taxon>Eukaryota</taxon>
        <taxon>Metazoa</taxon>
        <taxon>Ecdysozoa</taxon>
        <taxon>Nematoda</taxon>
        <taxon>Enoplea</taxon>
        <taxon>Dorylaimia</taxon>
        <taxon>Trichinellida</taxon>
        <taxon>Trichinellidae</taxon>
        <taxon>Trichinella</taxon>
    </lineage>
</organism>
<sequence>MHTECALSIQNDAIQIVQCINNVSASDGPDADWPQMEKMFGVLGRRSDLWENIPGAPQQSGRNTAAHQTIMLETEASEIPVMHKKKDHFWVT</sequence>
<accession>A0A0V1MHR4</accession>
<dbReference type="AlphaFoldDB" id="A0A0V1MHR4"/>
<proteinExistence type="predicted"/>
<dbReference type="EMBL" id="JYDO01000106">
    <property type="protein sequence ID" value="KRZ70862.1"/>
    <property type="molecule type" value="Genomic_DNA"/>
</dbReference>
<comment type="caution">
    <text evidence="1">The sequence shown here is derived from an EMBL/GenBank/DDBJ whole genome shotgun (WGS) entry which is preliminary data.</text>
</comment>
<name>A0A0V1MHR4_9BILA</name>
<evidence type="ECO:0000313" key="2">
    <source>
        <dbReference type="Proteomes" id="UP000054843"/>
    </source>
</evidence>
<evidence type="ECO:0000313" key="1">
    <source>
        <dbReference type="EMBL" id="KRZ70862.1"/>
    </source>
</evidence>